<dbReference type="Proteomes" id="UP000039541">
    <property type="component" value="Unassembled WGS sequence"/>
</dbReference>
<name>A0A655DQ09_SALET</name>
<proteinExistence type="predicted"/>
<dbReference type="EMBL" id="CQPC01000055">
    <property type="protein sequence ID" value="CNU78129.1"/>
    <property type="molecule type" value="Genomic_DNA"/>
</dbReference>
<accession>A0A655DQ09</accession>
<dbReference type="AlphaFoldDB" id="A0A655DQ09"/>
<sequence length="57" mass="6790">MQRFQFVNIKIFALSLTELSQQTFRLLLLAQPLFQFAQAHPQRLYLFRQMTLVHAVP</sequence>
<protein>
    <submittedName>
        <fullName evidence="1">Uncharacterized protein</fullName>
    </submittedName>
</protein>
<organism evidence="1 2">
    <name type="scientific">Salmonella enterica subsp. enterica serovar Bovismorbificans</name>
    <dbReference type="NCBI Taxonomy" id="58097"/>
    <lineage>
        <taxon>Bacteria</taxon>
        <taxon>Pseudomonadati</taxon>
        <taxon>Pseudomonadota</taxon>
        <taxon>Gammaproteobacteria</taxon>
        <taxon>Enterobacterales</taxon>
        <taxon>Enterobacteriaceae</taxon>
        <taxon>Salmonella</taxon>
    </lineage>
</organism>
<evidence type="ECO:0000313" key="1">
    <source>
        <dbReference type="EMBL" id="CNU78129.1"/>
    </source>
</evidence>
<gene>
    <name evidence="1" type="ORF">ERS008202_03520</name>
</gene>
<reference evidence="1 2" key="1">
    <citation type="submission" date="2015-03" db="EMBL/GenBank/DDBJ databases">
        <authorList>
            <consortium name="Pathogen Informatics"/>
        </authorList>
    </citation>
    <scope>NUCLEOTIDE SEQUENCE [LARGE SCALE GENOMIC DNA]</scope>
    <source>
        <strain evidence="1 2">3476</strain>
    </source>
</reference>
<evidence type="ECO:0000313" key="2">
    <source>
        <dbReference type="Proteomes" id="UP000039541"/>
    </source>
</evidence>